<dbReference type="InterPro" id="IPR003774">
    <property type="entry name" value="AlgH-like"/>
</dbReference>
<feature type="region of interest" description="Disordered" evidence="1">
    <location>
        <begin position="759"/>
        <end position="785"/>
    </location>
</feature>
<dbReference type="Proteomes" id="UP001189122">
    <property type="component" value="Unassembled WGS sequence"/>
</dbReference>
<accession>A0A7I8J8W0</accession>
<feature type="domain" description="Thioredoxin" evidence="3">
    <location>
        <begin position="566"/>
        <end position="744"/>
    </location>
</feature>
<dbReference type="EMBL" id="LR743597">
    <property type="protein sequence ID" value="CAA2627367.1"/>
    <property type="molecule type" value="Genomic_DNA"/>
</dbReference>
<dbReference type="InterPro" id="IPR013766">
    <property type="entry name" value="Thioredoxin_domain"/>
</dbReference>
<dbReference type="SUPFAM" id="SSF143456">
    <property type="entry name" value="VC0467-like"/>
    <property type="match status" value="1"/>
</dbReference>
<dbReference type="PROSITE" id="PS51352">
    <property type="entry name" value="THIOREDOXIN_2"/>
    <property type="match status" value="1"/>
</dbReference>
<evidence type="ECO:0000256" key="1">
    <source>
        <dbReference type="SAM" id="MobiDB-lite"/>
    </source>
</evidence>
<feature type="compositionally biased region" description="Low complexity" evidence="1">
    <location>
        <begin position="959"/>
        <end position="977"/>
    </location>
</feature>
<sequence length="977" mass="107649">MKDTGVCFLAAILAAFVLFCTVAAVEDLPDAEPRDGGEGGIDAGSPVWQVLSKKNFSSQIRFHPHALVMVTVPWSGESRFLMKEIAHVVKADQQLSGHLKLMVVYKNVEKMLADALDAKEGITLLYYHLGKSFSYQGRPRAQNILFSVSRAMSLQHVEIPFEFLSTAEELGNFFQSTDKAVLLLEFCGWSGRLWQAMYNGSSENLLSEKSVFRSGILTNEDGTLFGGKENQKGLENEKLTCRVETKRSGFPWFGEFSPANDITYLGIKARTSNTGTACTSDKFQQFESFFSELNRVVREFFLSPERQRFGVVSERSLLKFLSLEDPQGWPLLIHFSGFPSSSVILENVDALRVSLQMRHSPIDERNQEGVFPVDRPSLVLFIDRSSASPSIREDSKSALEVYRQLAHYYQIFNSDLSSWQTFQESQNRGISGFNGRAKIKGSLSLKTTKDDDKVSSVIANEGERVSLGKVPMNSAVQKKEIKISVLAKDIGFQLLSDDFDVEVIDSPPVNGENDQSKSPSDSLIMKSETKVLERPVESNVNVHDDNSVGQRSFFFSDGGYRLLKSLTGGSKIPSFLILDPVSQKHYVLPKGTERAFDSYVNFVDKFLNGSLFPHQRSERFSQSPREYPSPHSVINWFSFAIPWCGFCHRMELVVREVYRAFKGLEHWLRGDPAGGGCPVNGFPSIYRMDCTLNDCSSILSKFGKIQGEDYPTLLLFPGKDRDAITYQGPASVLDIFEFLAEHGTSSHVVNEYRAAGRRGLLRKRPPPPGGVPDLGARHPAADQESGGDAAAVEVGSVLTATEKLVGAYPFENASVLIVRADQDSGFQGLILNRRLSWEVFEGLDLDVEALRAATLCHGGPVSLRNFPLLSLARKPLQGYTQVAEGALFFGDPFATGAAVGQIRSRSPAAAAAGDLWFFFGYSRWGWTQLADELADGVWQVGHLAAGGLEWPDDGGDDYSAAAQSSSPGTSSSSTSSS</sequence>
<evidence type="ECO:0000313" key="4">
    <source>
        <dbReference type="EMBL" id="CAA2627367.1"/>
    </source>
</evidence>
<dbReference type="Pfam" id="PF02622">
    <property type="entry name" value="DUF179"/>
    <property type="match status" value="1"/>
</dbReference>
<evidence type="ECO:0000259" key="3">
    <source>
        <dbReference type="PROSITE" id="PS51352"/>
    </source>
</evidence>
<organism evidence="4">
    <name type="scientific">Spirodela intermedia</name>
    <name type="common">Intermediate duckweed</name>
    <dbReference type="NCBI Taxonomy" id="51605"/>
    <lineage>
        <taxon>Eukaryota</taxon>
        <taxon>Viridiplantae</taxon>
        <taxon>Streptophyta</taxon>
        <taxon>Embryophyta</taxon>
        <taxon>Tracheophyta</taxon>
        <taxon>Spermatophyta</taxon>
        <taxon>Magnoliopsida</taxon>
        <taxon>Liliopsida</taxon>
        <taxon>Araceae</taxon>
        <taxon>Lemnoideae</taxon>
        <taxon>Spirodela</taxon>
    </lineage>
</organism>
<dbReference type="PANTHER" id="PTHR31984">
    <property type="entry name" value="TRANSPORTER, PUTATIVE (DUF179)-RELATED"/>
    <property type="match status" value="1"/>
</dbReference>
<dbReference type="Gene3D" id="3.40.30.10">
    <property type="entry name" value="Glutaredoxin"/>
    <property type="match status" value="2"/>
</dbReference>
<dbReference type="InterPro" id="IPR036249">
    <property type="entry name" value="Thioredoxin-like_sf"/>
</dbReference>
<dbReference type="SUPFAM" id="SSF52833">
    <property type="entry name" value="Thioredoxin-like"/>
    <property type="match status" value="2"/>
</dbReference>
<protein>
    <recommendedName>
        <fullName evidence="3">Thioredoxin domain-containing protein</fullName>
    </recommendedName>
</protein>
<dbReference type="PANTHER" id="PTHR31984:SF12">
    <property type="entry name" value="THIOREDOXIN DOMAIN-CONTAINING PROTEIN"/>
    <property type="match status" value="1"/>
</dbReference>
<evidence type="ECO:0000256" key="2">
    <source>
        <dbReference type="SAM" id="SignalP"/>
    </source>
</evidence>
<dbReference type="EMBL" id="CACRZD030000010">
    <property type="protein sequence ID" value="CAA6666627.1"/>
    <property type="molecule type" value="Genomic_DNA"/>
</dbReference>
<feature type="chain" id="PRO_5029658541" description="Thioredoxin domain-containing protein" evidence="2">
    <location>
        <begin position="25"/>
        <end position="977"/>
    </location>
</feature>
<evidence type="ECO:0000313" key="5">
    <source>
        <dbReference type="Proteomes" id="UP001189122"/>
    </source>
</evidence>
<dbReference type="AlphaFoldDB" id="A0A7I8J8W0"/>
<gene>
    <name evidence="4" type="ORF">SI7747_10013020</name>
</gene>
<keyword evidence="2" id="KW-0732">Signal</keyword>
<feature type="region of interest" description="Disordered" evidence="1">
    <location>
        <begin position="954"/>
        <end position="977"/>
    </location>
</feature>
<name>A0A7I8J8W0_SPIIN</name>
<feature type="compositionally biased region" description="Polar residues" evidence="1">
    <location>
        <begin position="512"/>
        <end position="521"/>
    </location>
</feature>
<feature type="region of interest" description="Disordered" evidence="1">
    <location>
        <begin position="505"/>
        <end position="524"/>
    </location>
</feature>
<dbReference type="Gene3D" id="3.40.1740.10">
    <property type="entry name" value="VC0467-like"/>
    <property type="match status" value="1"/>
</dbReference>
<reference evidence="4 5" key="1">
    <citation type="submission" date="2019-12" db="EMBL/GenBank/DDBJ databases">
        <authorList>
            <person name="Scholz U."/>
            <person name="Mascher M."/>
            <person name="Fiebig A."/>
        </authorList>
    </citation>
    <scope>NUCLEOTIDE SEQUENCE</scope>
</reference>
<proteinExistence type="predicted"/>
<keyword evidence="5" id="KW-1185">Reference proteome</keyword>
<feature type="signal peptide" evidence="2">
    <location>
        <begin position="1"/>
        <end position="24"/>
    </location>
</feature>